<evidence type="ECO:0000313" key="2">
    <source>
        <dbReference type="EMBL" id="SDR96436.1"/>
    </source>
</evidence>
<keyword evidence="1" id="KW-1133">Transmembrane helix</keyword>
<keyword evidence="1" id="KW-0472">Membrane</keyword>
<evidence type="ECO:0000256" key="1">
    <source>
        <dbReference type="SAM" id="Phobius"/>
    </source>
</evidence>
<feature type="transmembrane region" description="Helical" evidence="1">
    <location>
        <begin position="26"/>
        <end position="48"/>
    </location>
</feature>
<evidence type="ECO:0000313" key="3">
    <source>
        <dbReference type="Proteomes" id="UP000199649"/>
    </source>
</evidence>
<keyword evidence="1" id="KW-0812">Transmembrane</keyword>
<dbReference type="Proteomes" id="UP000199649">
    <property type="component" value="Chromosome I"/>
</dbReference>
<dbReference type="STRING" id="684552.SAMN04489719_1229"/>
<keyword evidence="3" id="KW-1185">Reference proteome</keyword>
<sequence>MQALVGVLLAAFAVDSLDEPVVAVLAAAGAAVLIVGAVRGWCPGALLARRATRGERNRVGIPEERETLQH</sequence>
<dbReference type="EMBL" id="LT629734">
    <property type="protein sequence ID" value="SDR96436.1"/>
    <property type="molecule type" value="Genomic_DNA"/>
</dbReference>
<evidence type="ECO:0008006" key="4">
    <source>
        <dbReference type="Google" id="ProtNLM"/>
    </source>
</evidence>
<protein>
    <recommendedName>
        <fullName evidence="4">DUF2892 domain-containing protein</fullName>
    </recommendedName>
</protein>
<reference evidence="3" key="1">
    <citation type="submission" date="2016-10" db="EMBL/GenBank/DDBJ databases">
        <authorList>
            <person name="Varghese N."/>
            <person name="Submissions S."/>
        </authorList>
    </citation>
    <scope>NUCLEOTIDE SEQUENCE [LARGE SCALE GENOMIC DNA]</scope>
    <source>
        <strain evidence="3">DSM 22965</strain>
    </source>
</reference>
<accession>A0A1H1NBU5</accession>
<organism evidence="2 3">
    <name type="scientific">Agrococcus carbonis</name>
    <dbReference type="NCBI Taxonomy" id="684552"/>
    <lineage>
        <taxon>Bacteria</taxon>
        <taxon>Bacillati</taxon>
        <taxon>Actinomycetota</taxon>
        <taxon>Actinomycetes</taxon>
        <taxon>Micrococcales</taxon>
        <taxon>Microbacteriaceae</taxon>
        <taxon>Agrococcus</taxon>
    </lineage>
</organism>
<dbReference type="AlphaFoldDB" id="A0A1H1NBU5"/>
<gene>
    <name evidence="2" type="ORF">SAMN04489719_1229</name>
</gene>
<name>A0A1H1NBU5_9MICO</name>
<proteinExistence type="predicted"/>